<accession>A0ABX7NE02</accession>
<evidence type="ECO:0000256" key="1">
    <source>
        <dbReference type="SAM" id="MobiDB-lite"/>
    </source>
</evidence>
<dbReference type="Gene3D" id="2.60.40.10">
    <property type="entry name" value="Immunoglobulins"/>
    <property type="match status" value="1"/>
</dbReference>
<dbReference type="Proteomes" id="UP000663090">
    <property type="component" value="Chromosome"/>
</dbReference>
<evidence type="ECO:0000313" key="4">
    <source>
        <dbReference type="Proteomes" id="UP000663090"/>
    </source>
</evidence>
<dbReference type="PANTHER" id="PTHR46182">
    <property type="entry name" value="FI19480P1"/>
    <property type="match status" value="1"/>
</dbReference>
<dbReference type="InterPro" id="IPR029058">
    <property type="entry name" value="AB_hydrolase_fold"/>
</dbReference>
<dbReference type="InterPro" id="IPR013783">
    <property type="entry name" value="Ig-like_fold"/>
</dbReference>
<evidence type="ECO:0000259" key="2">
    <source>
        <dbReference type="SMART" id="SM00089"/>
    </source>
</evidence>
<feature type="region of interest" description="Disordered" evidence="1">
    <location>
        <begin position="216"/>
        <end position="241"/>
    </location>
</feature>
<dbReference type="RefSeq" id="WP_206718675.1">
    <property type="nucleotide sequence ID" value="NZ_CP071091.1"/>
</dbReference>
<reference evidence="3 4" key="1">
    <citation type="submission" date="2021-02" db="EMBL/GenBank/DDBJ databases">
        <title>De Novo genome assembly of isolated myxobacteria.</title>
        <authorList>
            <person name="Stevens D.C."/>
        </authorList>
    </citation>
    <scope>NUCLEOTIDE SEQUENCE [LARGE SCALE GENOMIC DNA]</scope>
    <source>
        <strain evidence="3 4">SCHIC003</strain>
    </source>
</reference>
<dbReference type="EMBL" id="CP071091">
    <property type="protein sequence ID" value="QSQ17039.1"/>
    <property type="molecule type" value="Genomic_DNA"/>
</dbReference>
<dbReference type="Pfam" id="PF22352">
    <property type="entry name" value="K319L-like_PKD"/>
    <property type="match status" value="1"/>
</dbReference>
<keyword evidence="4" id="KW-1185">Reference proteome</keyword>
<dbReference type="PANTHER" id="PTHR46182:SF2">
    <property type="entry name" value="FI19480P1"/>
    <property type="match status" value="1"/>
</dbReference>
<feature type="domain" description="PKD/Chitinase" evidence="2">
    <location>
        <begin position="199"/>
        <end position="287"/>
    </location>
</feature>
<dbReference type="SMART" id="SM00089">
    <property type="entry name" value="PKD"/>
    <property type="match status" value="1"/>
</dbReference>
<dbReference type="InterPro" id="IPR029865">
    <property type="entry name" value="KIAA0319-like"/>
</dbReference>
<proteinExistence type="predicted"/>
<gene>
    <name evidence="3" type="ORF">JY572_13700</name>
</gene>
<evidence type="ECO:0000313" key="3">
    <source>
        <dbReference type="EMBL" id="QSQ17039.1"/>
    </source>
</evidence>
<protein>
    <recommendedName>
        <fullName evidence="2">PKD/Chitinase domain-containing protein</fullName>
    </recommendedName>
</protein>
<feature type="compositionally biased region" description="Polar residues" evidence="1">
    <location>
        <begin position="216"/>
        <end position="240"/>
    </location>
</feature>
<dbReference type="InterPro" id="IPR022409">
    <property type="entry name" value="PKD/Chitinase_dom"/>
</dbReference>
<dbReference type="PROSITE" id="PS51257">
    <property type="entry name" value="PROKAR_LIPOPROTEIN"/>
    <property type="match status" value="1"/>
</dbReference>
<sequence>MIRWQVPGRWKSGFVALSLALGACGEPGGVDETQNWGSTPSPLVAPQIIITPAMVQPDGIRPTLGAYQKLYDEQTLLGDPRGSWTFKPATTWGNVAYQENQYPMGFVIDLGQLYDVTQVGVFDTYDNVGRDGYVYFSTGTPGAWSALPPLLTDQWEQWRLITVGVRTRYLHFSRNMDGASNEIVVFGTPAGTAPNAPPTVSAGLAQTVVLPTSSAQLTGTASDSDGQVTSQQWSQVSGPNPATLSAASTLTATATGLVEGLYEFELRVTDNQGASATSRTQVRVERAITGRGTLVAINKVGNTPGSYGYYLYLPAGYDTSDNWPIVFFLHGHGQRGNGTGTELAKVLEQGLPAYYGRDGRDYPFVMVAPQTNSLWNDYEIQYDLNPFLERMLTTYKVNRKRVYMTGLSMGGAGTFAYAGYFSSKLAAAAPVCNGGDGSSPTLGQNIVNANLPIWAVHARNDTGSYNMTARWFTHIGNALGNPQGVMDAPSLTDRDQTAFYRTATNRWQWVDGFSDHDANGNPPERPMILTLFTSGGHFIWDRVYKEDPRILSWMLAQQRP</sequence>
<dbReference type="SUPFAM" id="SSF53474">
    <property type="entry name" value="alpha/beta-Hydrolases"/>
    <property type="match status" value="1"/>
</dbReference>
<dbReference type="SUPFAM" id="SSF49299">
    <property type="entry name" value="PKD domain"/>
    <property type="match status" value="1"/>
</dbReference>
<dbReference type="Gene3D" id="3.40.50.1820">
    <property type="entry name" value="alpha/beta hydrolase"/>
    <property type="match status" value="1"/>
</dbReference>
<organism evidence="3 4">
    <name type="scientific">Myxococcus landrumensis</name>
    <dbReference type="NCBI Taxonomy" id="2813577"/>
    <lineage>
        <taxon>Bacteria</taxon>
        <taxon>Pseudomonadati</taxon>
        <taxon>Myxococcota</taxon>
        <taxon>Myxococcia</taxon>
        <taxon>Myxococcales</taxon>
        <taxon>Cystobacterineae</taxon>
        <taxon>Myxococcaceae</taxon>
        <taxon>Myxococcus</taxon>
    </lineage>
</organism>
<name>A0ABX7NE02_9BACT</name>
<dbReference type="InterPro" id="IPR035986">
    <property type="entry name" value="PKD_dom_sf"/>
</dbReference>